<dbReference type="PANTHER" id="PTHR43667">
    <property type="entry name" value="CYCLOPROPANE-FATTY-ACYL-PHOSPHOLIPID SYNTHASE"/>
    <property type="match status" value="1"/>
</dbReference>
<keyword evidence="8" id="KW-1185">Reference proteome</keyword>
<dbReference type="InterPro" id="IPR050723">
    <property type="entry name" value="CFA/CMAS"/>
</dbReference>
<evidence type="ECO:0000256" key="5">
    <source>
        <dbReference type="ARBA" id="ARBA00023098"/>
    </source>
</evidence>
<evidence type="ECO:0000256" key="4">
    <source>
        <dbReference type="ARBA" id="ARBA00022691"/>
    </source>
</evidence>
<dbReference type="SUPFAM" id="SSF53335">
    <property type="entry name" value="S-adenosyl-L-methionine-dependent methyltransferases"/>
    <property type="match status" value="1"/>
</dbReference>
<dbReference type="RefSeq" id="WP_114582641.1">
    <property type="nucleotide sequence ID" value="NZ_QPMH01000012.1"/>
</dbReference>
<evidence type="ECO:0000256" key="3">
    <source>
        <dbReference type="ARBA" id="ARBA00022679"/>
    </source>
</evidence>
<keyword evidence="5" id="KW-0443">Lipid metabolism</keyword>
<reference evidence="7 8" key="1">
    <citation type="submission" date="2018-07" db="EMBL/GenBank/DDBJ databases">
        <title>Venubactetium sediminum gen. nov., sp. nov., isolated from a marine solar saltern.</title>
        <authorList>
            <person name="Wang S."/>
        </authorList>
    </citation>
    <scope>NUCLEOTIDE SEQUENCE [LARGE SCALE GENOMIC DNA]</scope>
    <source>
        <strain evidence="7 8">WD2A32</strain>
    </source>
</reference>
<dbReference type="GO" id="GO:0032259">
    <property type="term" value="P:methylation"/>
    <property type="evidence" value="ECO:0007669"/>
    <property type="project" value="UniProtKB-KW"/>
</dbReference>
<organism evidence="7 8">
    <name type="scientific">Ferruginivarius sediminum</name>
    <dbReference type="NCBI Taxonomy" id="2661937"/>
    <lineage>
        <taxon>Bacteria</taxon>
        <taxon>Pseudomonadati</taxon>
        <taxon>Pseudomonadota</taxon>
        <taxon>Alphaproteobacteria</taxon>
        <taxon>Rhodospirillales</taxon>
        <taxon>Rhodospirillaceae</taxon>
        <taxon>Ferruginivarius</taxon>
    </lineage>
</organism>
<dbReference type="Pfam" id="PF02353">
    <property type="entry name" value="CMAS"/>
    <property type="match status" value="1"/>
</dbReference>
<comment type="similarity">
    <text evidence="1">Belongs to the CFA/CMAS family.</text>
</comment>
<dbReference type="EMBL" id="QPMH01000012">
    <property type="protein sequence ID" value="RDD61389.1"/>
    <property type="molecule type" value="Genomic_DNA"/>
</dbReference>
<evidence type="ECO:0000313" key="7">
    <source>
        <dbReference type="EMBL" id="RDD61389.1"/>
    </source>
</evidence>
<evidence type="ECO:0000313" key="8">
    <source>
        <dbReference type="Proteomes" id="UP000253941"/>
    </source>
</evidence>
<dbReference type="InterPro" id="IPR003333">
    <property type="entry name" value="CMAS"/>
</dbReference>
<gene>
    <name evidence="7" type="ORF">DRB17_12980</name>
</gene>
<dbReference type="Gene3D" id="3.40.50.150">
    <property type="entry name" value="Vaccinia Virus protein VP39"/>
    <property type="match status" value="1"/>
</dbReference>
<dbReference type="PANTHER" id="PTHR43667:SF2">
    <property type="entry name" value="FATTY ACID C-METHYL TRANSFERASE"/>
    <property type="match status" value="1"/>
</dbReference>
<evidence type="ECO:0000256" key="6">
    <source>
        <dbReference type="PIRSR" id="PIRSR003085-1"/>
    </source>
</evidence>
<dbReference type="CDD" id="cd02440">
    <property type="entry name" value="AdoMet_MTases"/>
    <property type="match status" value="1"/>
</dbReference>
<proteinExistence type="inferred from homology"/>
<dbReference type="InterPro" id="IPR029063">
    <property type="entry name" value="SAM-dependent_MTases_sf"/>
</dbReference>
<keyword evidence="2 7" id="KW-0489">Methyltransferase</keyword>
<sequence length="421" mass="47342">MTTTGGSEFTDARPCRKDRAGTRLLLTLVRRIRAGRLTLILPDGEQHTVIGSAPGPHAELSVHRMRMLRRLLTGGALGFAEAYMDGDSDSEDITALLALAAQNQTTLAGVLRGKFVSRACARLFHLLRPNTRRGARRNIAAHYDLGNDFYQAWLDPTMTYSAAVFAHPGQDLARAQEEKYRRMAGIADIRPEHHVLEIGCGWGGFAEFAAREIGCRVTGVTISEAQHDYARRRLADAGLDGRTEVALRDYRNLEGRYDRIVSIEMVEAVGEAWWPTFFQRLHDLLKPGGRVALQAITIADEVFPSYRRNTDFIQRYIFPGGMLPCPTALHDHAGAAGLRMEGAAAYGLDYAETLHRWQQAFERAWPGIAKMGFDERFRRMWRYYLAYCETGFREGRIDLYQIAFSRHSTTTGTQPQRDTGE</sequence>
<dbReference type="GO" id="GO:0008168">
    <property type="term" value="F:methyltransferase activity"/>
    <property type="evidence" value="ECO:0007669"/>
    <property type="project" value="UniProtKB-KW"/>
</dbReference>
<keyword evidence="3 7" id="KW-0808">Transferase</keyword>
<keyword evidence="4" id="KW-0949">S-adenosyl-L-methionine</keyword>
<name>A0A369T7S6_9PROT</name>
<evidence type="ECO:0000256" key="1">
    <source>
        <dbReference type="ARBA" id="ARBA00010815"/>
    </source>
</evidence>
<feature type="active site" evidence="6">
    <location>
        <position position="388"/>
    </location>
</feature>
<dbReference type="AlphaFoldDB" id="A0A369T7S6"/>
<comment type="caution">
    <text evidence="7">The sequence shown here is derived from an EMBL/GenBank/DDBJ whole genome shotgun (WGS) entry which is preliminary data.</text>
</comment>
<dbReference type="GO" id="GO:0008610">
    <property type="term" value="P:lipid biosynthetic process"/>
    <property type="evidence" value="ECO:0007669"/>
    <property type="project" value="InterPro"/>
</dbReference>
<protein>
    <submittedName>
        <fullName evidence="7">Class I SAM-dependent methyltransferase</fullName>
    </submittedName>
</protein>
<dbReference type="Proteomes" id="UP000253941">
    <property type="component" value="Unassembled WGS sequence"/>
</dbReference>
<dbReference type="PIRSF" id="PIRSF003085">
    <property type="entry name" value="CMAS"/>
    <property type="match status" value="1"/>
</dbReference>
<accession>A0A369T7S6</accession>
<evidence type="ECO:0000256" key="2">
    <source>
        <dbReference type="ARBA" id="ARBA00022603"/>
    </source>
</evidence>